<dbReference type="InterPro" id="IPR004604">
    <property type="entry name" value="DNA_recomb/repair_RecN"/>
</dbReference>
<proteinExistence type="inferred from homology"/>
<keyword evidence="6" id="KW-0234">DNA repair</keyword>
<keyword evidence="5" id="KW-0067">ATP-binding</keyword>
<dbReference type="GO" id="GO:0006281">
    <property type="term" value="P:DNA repair"/>
    <property type="evidence" value="ECO:0007669"/>
    <property type="project" value="UniProtKB-KW"/>
</dbReference>
<evidence type="ECO:0000313" key="9">
    <source>
        <dbReference type="EMBL" id="VAW28499.1"/>
    </source>
</evidence>
<keyword evidence="3" id="KW-0547">Nucleotide-binding</keyword>
<dbReference type="SUPFAM" id="SSF52540">
    <property type="entry name" value="P-loop containing nucleoside triphosphate hydrolases"/>
    <property type="match status" value="1"/>
</dbReference>
<evidence type="ECO:0000256" key="4">
    <source>
        <dbReference type="ARBA" id="ARBA00022763"/>
    </source>
</evidence>
<gene>
    <name evidence="9" type="ORF">MNBD_BACTEROID06-1856</name>
</gene>
<dbReference type="GO" id="GO:0009432">
    <property type="term" value="P:SOS response"/>
    <property type="evidence" value="ECO:0007669"/>
    <property type="project" value="TreeGrafter"/>
</dbReference>
<evidence type="ECO:0000256" key="6">
    <source>
        <dbReference type="ARBA" id="ARBA00023204"/>
    </source>
</evidence>
<evidence type="ECO:0000256" key="5">
    <source>
        <dbReference type="ARBA" id="ARBA00022840"/>
    </source>
</evidence>
<keyword evidence="8" id="KW-0175">Coiled coil</keyword>
<evidence type="ECO:0000256" key="1">
    <source>
        <dbReference type="ARBA" id="ARBA00009441"/>
    </source>
</evidence>
<dbReference type="EMBL" id="UOES01000411">
    <property type="protein sequence ID" value="VAW28499.1"/>
    <property type="molecule type" value="Genomic_DNA"/>
</dbReference>
<feature type="coiled-coil region" evidence="8">
    <location>
        <begin position="90"/>
        <end position="135"/>
    </location>
</feature>
<protein>
    <recommendedName>
        <fullName evidence="2">DNA repair protein RecN</fullName>
    </recommendedName>
    <alternativeName>
        <fullName evidence="7">Recombination protein N</fullName>
    </alternativeName>
</protein>
<comment type="similarity">
    <text evidence="1">Belongs to the RecN family.</text>
</comment>
<dbReference type="GO" id="GO:0006310">
    <property type="term" value="P:DNA recombination"/>
    <property type="evidence" value="ECO:0007669"/>
    <property type="project" value="InterPro"/>
</dbReference>
<keyword evidence="4" id="KW-0227">DNA damage</keyword>
<reference evidence="9" key="1">
    <citation type="submission" date="2018-06" db="EMBL/GenBank/DDBJ databases">
        <authorList>
            <person name="Zhirakovskaya E."/>
        </authorList>
    </citation>
    <scope>NUCLEOTIDE SEQUENCE</scope>
</reference>
<dbReference type="PANTHER" id="PTHR11059">
    <property type="entry name" value="DNA REPAIR PROTEIN RECN"/>
    <property type="match status" value="1"/>
</dbReference>
<dbReference type="PANTHER" id="PTHR11059:SF0">
    <property type="entry name" value="DNA REPAIR PROTEIN RECN"/>
    <property type="match status" value="1"/>
</dbReference>
<dbReference type="GO" id="GO:0043590">
    <property type="term" value="C:bacterial nucleoid"/>
    <property type="evidence" value="ECO:0007669"/>
    <property type="project" value="TreeGrafter"/>
</dbReference>
<dbReference type="AlphaFoldDB" id="A0A3B0UV60"/>
<evidence type="ECO:0000256" key="3">
    <source>
        <dbReference type="ARBA" id="ARBA00022741"/>
    </source>
</evidence>
<dbReference type="Gene3D" id="3.40.50.300">
    <property type="entry name" value="P-loop containing nucleotide triphosphate hydrolases"/>
    <property type="match status" value="1"/>
</dbReference>
<name>A0A3B0UV60_9ZZZZ</name>
<feature type="non-terminal residue" evidence="9">
    <location>
        <position position="1"/>
    </location>
</feature>
<dbReference type="CDD" id="cd03241">
    <property type="entry name" value="ABC_RecN"/>
    <property type="match status" value="1"/>
</dbReference>
<evidence type="ECO:0000256" key="8">
    <source>
        <dbReference type="SAM" id="Coils"/>
    </source>
</evidence>
<evidence type="ECO:0000256" key="7">
    <source>
        <dbReference type="ARBA" id="ARBA00033408"/>
    </source>
</evidence>
<sequence length="316" mass="35021">NTEFGALERLQSVKQILKQLTNFGAHFEKLDGQFEQAFIELKELSRDLENEEDGVSVDFERTEEVQQRLSTIYQLQKKHQVNSVEDLLKVQQGLEEKTFAANNLDEAKEKAKLLVKRAEQKAQSAAKQLSAKRLKSLPLFTKTIKLLIAPLGIPDAIITIESNIKPLGLRGIDDLQILFSANKGVAPQTLKQAASGGEFSRLMFCIKYLLADKTALPTIVFDEIDTGISGEIALKMGGMMQKMAKNHQVVAISHLPQIAAKGDAHYYVFKDNSSARAISSIKKLSDEESIEAIAKMIGGDKASENAYKSARELMQN</sequence>
<dbReference type="GO" id="GO:0005524">
    <property type="term" value="F:ATP binding"/>
    <property type="evidence" value="ECO:0007669"/>
    <property type="project" value="UniProtKB-KW"/>
</dbReference>
<organism evidence="9">
    <name type="scientific">hydrothermal vent metagenome</name>
    <dbReference type="NCBI Taxonomy" id="652676"/>
    <lineage>
        <taxon>unclassified sequences</taxon>
        <taxon>metagenomes</taxon>
        <taxon>ecological metagenomes</taxon>
    </lineage>
</organism>
<dbReference type="InterPro" id="IPR027417">
    <property type="entry name" value="P-loop_NTPase"/>
</dbReference>
<accession>A0A3B0UV60</accession>
<evidence type="ECO:0000256" key="2">
    <source>
        <dbReference type="ARBA" id="ARBA00021315"/>
    </source>
</evidence>